<name>A0A0K2ZRM7_9XANT</name>
<dbReference type="EC" id="2.7.13.3" evidence="2"/>
<dbReference type="GO" id="GO:0000155">
    <property type="term" value="F:phosphorelay sensor kinase activity"/>
    <property type="evidence" value="ECO:0007669"/>
    <property type="project" value="InterPro"/>
</dbReference>
<dbReference type="InterPro" id="IPR036097">
    <property type="entry name" value="HisK_dim/P_sf"/>
</dbReference>
<dbReference type="InterPro" id="IPR005467">
    <property type="entry name" value="His_kinase_dom"/>
</dbReference>
<evidence type="ECO:0000313" key="7">
    <source>
        <dbReference type="Proteomes" id="UP000046187"/>
    </source>
</evidence>
<dbReference type="AlphaFoldDB" id="A0A0K2ZRM7"/>
<dbReference type="SUPFAM" id="SSF55874">
    <property type="entry name" value="ATPase domain of HSP90 chaperone/DNA topoisomerase II/histidine kinase"/>
    <property type="match status" value="1"/>
</dbReference>
<reference evidence="7" key="1">
    <citation type="submission" date="2015-07" db="EMBL/GenBank/DDBJ databases">
        <authorList>
            <person name="Wibberg D."/>
        </authorList>
    </citation>
    <scope>NUCLEOTIDE SEQUENCE [LARGE SCALE GENOMIC DNA]</scope>
</reference>
<evidence type="ECO:0000259" key="5">
    <source>
        <dbReference type="PROSITE" id="PS50109"/>
    </source>
</evidence>
<accession>A0A0K2ZRM7</accession>
<dbReference type="Gene3D" id="1.10.287.130">
    <property type="match status" value="1"/>
</dbReference>
<feature type="transmembrane region" description="Helical" evidence="4">
    <location>
        <begin position="92"/>
        <end position="111"/>
    </location>
</feature>
<keyword evidence="7" id="KW-1185">Reference proteome</keyword>
<dbReference type="PROSITE" id="PS50109">
    <property type="entry name" value="HIS_KIN"/>
    <property type="match status" value="1"/>
</dbReference>
<keyword evidence="4" id="KW-0812">Transmembrane</keyword>
<keyword evidence="4" id="KW-1133">Transmembrane helix</keyword>
<dbReference type="SUPFAM" id="SSF47384">
    <property type="entry name" value="Homodimeric domain of signal transducing histidine kinase"/>
    <property type="match status" value="1"/>
</dbReference>
<gene>
    <name evidence="6" type="ORF">XTALMG727_2370</name>
</gene>
<feature type="domain" description="Histidine kinase" evidence="5">
    <location>
        <begin position="235"/>
        <end position="448"/>
    </location>
</feature>
<keyword evidence="3" id="KW-0597">Phosphoprotein</keyword>
<evidence type="ECO:0000313" key="6">
    <source>
        <dbReference type="EMBL" id="CTP88441.1"/>
    </source>
</evidence>
<sequence length="466" mass="50110">MVKALVNWFDRAPVVDEVDRRNVRVIQLLLLFLAITIPATFAVALPLAWPQLQGRAVPPGLVVSLAMSLLIAVCAAIGLVRVRRGALRGGVGLLLAAMLASLLVNAAVNGLQRQLPDQLAQMLVLILAGLVLGRRALWITFGALLLMLGLGVGHDALLEFVAEPARAFYNLPSVLFSYLLVTLLLDRTTEALRESLRESNARGHRLQQEMLARERAQAQLIHAQKREIVERMAGGLAHDFNNVLAVIVGFSATRHDDDAGSDGARVAQLQDSLAAVEESARRGMAIIRRLLRFSRRDGEQAEDFDAAAAIDALQPMLRQLLEARIVLRCALPATPAPIHLDRSQFELMLLNLASNSRDAIAERGHLDIAVRSEDAWTIIEIADDGQGMPADVRARVFEPFYSTKPADSGTGLGLAVVHDLVVRAGGHIQVHSEPGVGTRFRIALPCAGAAAGVAGVAAAQPDGSKM</sequence>
<feature type="transmembrane region" description="Helical" evidence="4">
    <location>
        <begin position="61"/>
        <end position="80"/>
    </location>
</feature>
<dbReference type="PANTHER" id="PTHR43065:SF42">
    <property type="entry name" value="TWO-COMPONENT SENSOR PPRA"/>
    <property type="match status" value="1"/>
</dbReference>
<evidence type="ECO:0000256" key="4">
    <source>
        <dbReference type="SAM" id="Phobius"/>
    </source>
</evidence>
<feature type="transmembrane region" description="Helical" evidence="4">
    <location>
        <begin position="167"/>
        <end position="185"/>
    </location>
</feature>
<comment type="catalytic activity">
    <reaction evidence="1">
        <text>ATP + protein L-histidine = ADP + protein N-phospho-L-histidine.</text>
        <dbReference type="EC" id="2.7.13.3"/>
    </reaction>
</comment>
<dbReference type="EMBL" id="CXOI01000038">
    <property type="protein sequence ID" value="CTP88441.1"/>
    <property type="molecule type" value="Genomic_DNA"/>
</dbReference>
<evidence type="ECO:0000256" key="3">
    <source>
        <dbReference type="ARBA" id="ARBA00022553"/>
    </source>
</evidence>
<dbReference type="SMART" id="SM00388">
    <property type="entry name" value="HisKA"/>
    <property type="match status" value="1"/>
</dbReference>
<dbReference type="Proteomes" id="UP000046187">
    <property type="component" value="Unassembled WGS sequence"/>
</dbReference>
<protein>
    <recommendedName>
        <fullName evidence="2">histidine kinase</fullName>
        <ecNumber evidence="2">2.7.13.3</ecNumber>
    </recommendedName>
</protein>
<proteinExistence type="predicted"/>
<dbReference type="PRINTS" id="PR00344">
    <property type="entry name" value="BCTRLSENSOR"/>
</dbReference>
<feature type="transmembrane region" description="Helical" evidence="4">
    <location>
        <begin position="25"/>
        <end position="49"/>
    </location>
</feature>
<dbReference type="SMART" id="SM00387">
    <property type="entry name" value="HATPase_c"/>
    <property type="match status" value="1"/>
</dbReference>
<evidence type="ECO:0000256" key="1">
    <source>
        <dbReference type="ARBA" id="ARBA00000085"/>
    </source>
</evidence>
<keyword evidence="4" id="KW-0472">Membrane</keyword>
<dbReference type="PANTHER" id="PTHR43065">
    <property type="entry name" value="SENSOR HISTIDINE KINASE"/>
    <property type="match status" value="1"/>
</dbReference>
<feature type="transmembrane region" description="Helical" evidence="4">
    <location>
        <begin position="123"/>
        <end position="147"/>
    </location>
</feature>
<dbReference type="InterPro" id="IPR003661">
    <property type="entry name" value="HisK_dim/P_dom"/>
</dbReference>
<dbReference type="InterPro" id="IPR003594">
    <property type="entry name" value="HATPase_dom"/>
</dbReference>
<dbReference type="Gene3D" id="3.30.565.10">
    <property type="entry name" value="Histidine kinase-like ATPase, C-terminal domain"/>
    <property type="match status" value="1"/>
</dbReference>
<dbReference type="InterPro" id="IPR036890">
    <property type="entry name" value="HATPase_C_sf"/>
</dbReference>
<evidence type="ECO:0000256" key="2">
    <source>
        <dbReference type="ARBA" id="ARBA00012438"/>
    </source>
</evidence>
<dbReference type="Pfam" id="PF02518">
    <property type="entry name" value="HATPase_c"/>
    <property type="match status" value="1"/>
</dbReference>
<dbReference type="InterPro" id="IPR004358">
    <property type="entry name" value="Sig_transdc_His_kin-like_C"/>
</dbReference>
<organism evidence="6 7">
    <name type="scientific">Xanthomonas graminis pv. arrhenatheri LMG 727</name>
    <dbReference type="NCBI Taxonomy" id="1195923"/>
    <lineage>
        <taxon>Bacteria</taxon>
        <taxon>Pseudomonadati</taxon>
        <taxon>Pseudomonadota</taxon>
        <taxon>Gammaproteobacteria</taxon>
        <taxon>Lysobacterales</taxon>
        <taxon>Lysobacteraceae</taxon>
        <taxon>Xanthomonas</taxon>
        <taxon>Xanthomonas translucens group</taxon>
        <taxon>Xanthomonas graminis</taxon>
    </lineage>
</organism>